<dbReference type="EMBL" id="JAPZBU010000012">
    <property type="protein sequence ID" value="KAJ5376636.1"/>
    <property type="molecule type" value="Genomic_DNA"/>
</dbReference>
<dbReference type="Proteomes" id="UP001147747">
    <property type="component" value="Unassembled WGS sequence"/>
</dbReference>
<keyword evidence="2" id="KW-1185">Reference proteome</keyword>
<comment type="caution">
    <text evidence="1">The sequence shown here is derived from an EMBL/GenBank/DDBJ whole genome shotgun (WGS) entry which is preliminary data.</text>
</comment>
<evidence type="ECO:0000313" key="1">
    <source>
        <dbReference type="EMBL" id="KAJ5376636.1"/>
    </source>
</evidence>
<dbReference type="RefSeq" id="XP_056481666.1">
    <property type="nucleotide sequence ID" value="XM_056638159.1"/>
</dbReference>
<reference evidence="1" key="1">
    <citation type="submission" date="2022-12" db="EMBL/GenBank/DDBJ databases">
        <authorList>
            <person name="Petersen C."/>
        </authorList>
    </citation>
    <scope>NUCLEOTIDE SEQUENCE</scope>
    <source>
        <strain evidence="1">IBT 29677</strain>
    </source>
</reference>
<reference evidence="1" key="2">
    <citation type="journal article" date="2023" name="IMA Fungus">
        <title>Comparative genomic study of the Penicillium genus elucidates a diverse pangenome and 15 lateral gene transfer events.</title>
        <authorList>
            <person name="Petersen C."/>
            <person name="Sorensen T."/>
            <person name="Nielsen M.R."/>
            <person name="Sondergaard T.E."/>
            <person name="Sorensen J.L."/>
            <person name="Fitzpatrick D.A."/>
            <person name="Frisvad J.C."/>
            <person name="Nielsen K.L."/>
        </authorList>
    </citation>
    <scope>NUCLEOTIDE SEQUENCE</scope>
    <source>
        <strain evidence="1">IBT 29677</strain>
    </source>
</reference>
<organism evidence="1 2">
    <name type="scientific">Penicillium cosmopolitanum</name>
    <dbReference type="NCBI Taxonomy" id="1131564"/>
    <lineage>
        <taxon>Eukaryota</taxon>
        <taxon>Fungi</taxon>
        <taxon>Dikarya</taxon>
        <taxon>Ascomycota</taxon>
        <taxon>Pezizomycotina</taxon>
        <taxon>Eurotiomycetes</taxon>
        <taxon>Eurotiomycetidae</taxon>
        <taxon>Eurotiales</taxon>
        <taxon>Aspergillaceae</taxon>
        <taxon>Penicillium</taxon>
    </lineage>
</organism>
<dbReference type="AlphaFoldDB" id="A0A9W9SDI7"/>
<name>A0A9W9SDI7_9EURO</name>
<sequence length="110" mass="12879">MGLEERYRRPKVKALEPLGALGPIMRRNVRVAHRATPLGLWDKRKSDDGEKLKTCVMIYFWTNAELEQNFKQMQRRNGQTTYQVAEQELRDAGAESWAEEHWVPGRLPKI</sequence>
<protein>
    <submittedName>
        <fullName evidence="1">Uncharacterized protein</fullName>
    </submittedName>
</protein>
<gene>
    <name evidence="1" type="ORF">N7509_013522</name>
</gene>
<accession>A0A9W9SDI7</accession>
<dbReference type="GeneID" id="81377139"/>
<dbReference type="OrthoDB" id="4261727at2759"/>
<proteinExistence type="predicted"/>
<evidence type="ECO:0000313" key="2">
    <source>
        <dbReference type="Proteomes" id="UP001147747"/>
    </source>
</evidence>